<dbReference type="KEGG" id="dea:FPZ08_10445"/>
<dbReference type="PANTHER" id="PTHR42673:SF4">
    <property type="entry name" value="MALEYLACETOACETATE ISOMERASE"/>
    <property type="match status" value="1"/>
</dbReference>
<sequence length="227" mass="25166">MVTLYVANKNYSSWSLRPWILMRELGIAFDEQVRPFTDGPALAFGDVSPSGRFPCLVDGETVVWDSLAIAEYLAEAHPQVWPADKQARAFARSAAAEMHSSFPHLRNICGMNVGIRVELREIPAGLATDIARLDTLWTEGLTRFGGPFLAGDKFTAVDAFYTAVAFRVQTYDIKLSAPAAAYARRLLALPAMQDWYAAALKETWRKQAYENEALAAGRIVADYRQTA</sequence>
<dbReference type="InterPro" id="IPR036249">
    <property type="entry name" value="Thioredoxin-like_sf"/>
</dbReference>
<evidence type="ECO:0000259" key="1">
    <source>
        <dbReference type="PROSITE" id="PS50404"/>
    </source>
</evidence>
<name>A0A5B8LS51_9HYPH</name>
<dbReference type="Pfam" id="PF13410">
    <property type="entry name" value="GST_C_2"/>
    <property type="match status" value="1"/>
</dbReference>
<dbReference type="PROSITE" id="PS50404">
    <property type="entry name" value="GST_NTER"/>
    <property type="match status" value="1"/>
</dbReference>
<evidence type="ECO:0000313" key="2">
    <source>
        <dbReference type="EMBL" id="QDZ11137.1"/>
    </source>
</evidence>
<organism evidence="2 3">
    <name type="scientific">Devosia ginsengisoli</name>
    <dbReference type="NCBI Taxonomy" id="400770"/>
    <lineage>
        <taxon>Bacteria</taxon>
        <taxon>Pseudomonadati</taxon>
        <taxon>Pseudomonadota</taxon>
        <taxon>Alphaproteobacteria</taxon>
        <taxon>Hyphomicrobiales</taxon>
        <taxon>Devosiaceae</taxon>
        <taxon>Devosia</taxon>
    </lineage>
</organism>
<dbReference type="GO" id="GO:0004364">
    <property type="term" value="F:glutathione transferase activity"/>
    <property type="evidence" value="ECO:0007669"/>
    <property type="project" value="TreeGrafter"/>
</dbReference>
<dbReference type="EMBL" id="CP042304">
    <property type="protein sequence ID" value="QDZ11137.1"/>
    <property type="molecule type" value="Genomic_DNA"/>
</dbReference>
<dbReference type="SUPFAM" id="SSF52833">
    <property type="entry name" value="Thioredoxin-like"/>
    <property type="match status" value="1"/>
</dbReference>
<dbReference type="AlphaFoldDB" id="A0A5B8LS51"/>
<dbReference type="SUPFAM" id="SSF47616">
    <property type="entry name" value="GST C-terminal domain-like"/>
    <property type="match status" value="1"/>
</dbReference>
<dbReference type="Proteomes" id="UP000315364">
    <property type="component" value="Chromosome"/>
</dbReference>
<dbReference type="SFLD" id="SFLDS00019">
    <property type="entry name" value="Glutathione_Transferase_(cytos"/>
    <property type="match status" value="1"/>
</dbReference>
<dbReference type="InterPro" id="IPR040079">
    <property type="entry name" value="Glutathione_S-Trfase"/>
</dbReference>
<dbReference type="Gene3D" id="1.20.1050.10">
    <property type="match status" value="1"/>
</dbReference>
<gene>
    <name evidence="2" type="ORF">FPZ08_10445</name>
</gene>
<dbReference type="RefSeq" id="WP_146289960.1">
    <property type="nucleotide sequence ID" value="NZ_CP042304.1"/>
</dbReference>
<proteinExistence type="predicted"/>
<dbReference type="CDD" id="cd03043">
    <property type="entry name" value="GST_N_1"/>
    <property type="match status" value="1"/>
</dbReference>
<dbReference type="PANTHER" id="PTHR42673">
    <property type="entry name" value="MALEYLACETOACETATE ISOMERASE"/>
    <property type="match status" value="1"/>
</dbReference>
<dbReference type="InterPro" id="IPR036282">
    <property type="entry name" value="Glutathione-S-Trfase_C_sf"/>
</dbReference>
<dbReference type="Pfam" id="PF13409">
    <property type="entry name" value="GST_N_2"/>
    <property type="match status" value="1"/>
</dbReference>
<evidence type="ECO:0000313" key="3">
    <source>
        <dbReference type="Proteomes" id="UP000315364"/>
    </source>
</evidence>
<dbReference type="GO" id="GO:0016034">
    <property type="term" value="F:maleylacetoacetate isomerase activity"/>
    <property type="evidence" value="ECO:0007669"/>
    <property type="project" value="TreeGrafter"/>
</dbReference>
<keyword evidence="3" id="KW-1185">Reference proteome</keyword>
<dbReference type="OrthoDB" id="9799538at2"/>
<dbReference type="GO" id="GO:0006559">
    <property type="term" value="P:L-phenylalanine catabolic process"/>
    <property type="evidence" value="ECO:0007669"/>
    <property type="project" value="TreeGrafter"/>
</dbReference>
<feature type="domain" description="GST N-terminal" evidence="1">
    <location>
        <begin position="2"/>
        <end position="81"/>
    </location>
</feature>
<reference evidence="2 3" key="1">
    <citation type="submission" date="2019-07" db="EMBL/GenBank/DDBJ databases">
        <title>Full genome sequence of Devosia sp. Gsoil 520.</title>
        <authorList>
            <person name="Im W.-T."/>
        </authorList>
    </citation>
    <scope>NUCLEOTIDE SEQUENCE [LARGE SCALE GENOMIC DNA]</scope>
    <source>
        <strain evidence="2 3">Gsoil 520</strain>
    </source>
</reference>
<dbReference type="GO" id="GO:0006749">
    <property type="term" value="P:glutathione metabolic process"/>
    <property type="evidence" value="ECO:0007669"/>
    <property type="project" value="TreeGrafter"/>
</dbReference>
<keyword evidence="2" id="KW-0808">Transferase</keyword>
<accession>A0A5B8LS51</accession>
<dbReference type="InterPro" id="IPR004045">
    <property type="entry name" value="Glutathione_S-Trfase_N"/>
</dbReference>
<dbReference type="Gene3D" id="3.40.30.10">
    <property type="entry name" value="Glutaredoxin"/>
    <property type="match status" value="1"/>
</dbReference>
<protein>
    <submittedName>
        <fullName evidence="2">Glutathione S-transferase</fullName>
    </submittedName>
</protein>